<dbReference type="NCBIfam" id="TIGR01352">
    <property type="entry name" value="tonB_Cterm"/>
    <property type="match status" value="1"/>
</dbReference>
<dbReference type="Proteomes" id="UP001056386">
    <property type="component" value="Chromosome 2"/>
</dbReference>
<organism evidence="7 9">
    <name type="scientific">Burkholderia glumae</name>
    <name type="common">Pseudomonas glumae</name>
    <dbReference type="NCBI Taxonomy" id="337"/>
    <lineage>
        <taxon>Bacteria</taxon>
        <taxon>Pseudomonadati</taxon>
        <taxon>Pseudomonadota</taxon>
        <taxon>Betaproteobacteria</taxon>
        <taxon>Burkholderiales</taxon>
        <taxon>Burkholderiaceae</taxon>
        <taxon>Burkholderia</taxon>
    </lineage>
</organism>
<evidence type="ECO:0000313" key="9">
    <source>
        <dbReference type="Proteomes" id="UP000594892"/>
    </source>
</evidence>
<dbReference type="EMBL" id="CP099583">
    <property type="protein sequence ID" value="USS42512.1"/>
    <property type="molecule type" value="Genomic_DNA"/>
</dbReference>
<keyword evidence="2" id="KW-0812">Transmembrane</keyword>
<evidence type="ECO:0000256" key="4">
    <source>
        <dbReference type="ARBA" id="ARBA00023136"/>
    </source>
</evidence>
<keyword evidence="3" id="KW-1133">Transmembrane helix</keyword>
<sequence length="379" mass="39955">MPALSGFAARAARRSAGAAALAVLAACAAGGTAAPPSAAREPEAPATPLSGAAPLTLEHAATDAFVAQYGIAPDSPKAAILAHWREKMRDDPDIRRLLGKPGPDALGRSIATRRAELFSEGSLRVSRADRSAFIALGTRVLDAAPADCGGLKSMSDVMLRYLSLAKLTEREVDDYFRITYESLKRTALNTPLATINAEQRSQGRQALSAAIDLQLQRDPAARRALATAADPDRAPADAWCRNLRTLQHAVMAMPQPQRDWLLISIQTDAIAQLHARDAAASAAPPPPAPGPLASPAYAERVRQRIAPLVTRRGTADRRVTLEIRSAPDGTLLSAVIVQPSGDADWDDAVLRAVRAASPLPPDVGGTTPAAFRLTVPAEQ</sequence>
<evidence type="ECO:0000256" key="2">
    <source>
        <dbReference type="ARBA" id="ARBA00022692"/>
    </source>
</evidence>
<dbReference type="PROSITE" id="PS52015">
    <property type="entry name" value="TONB_CTD"/>
    <property type="match status" value="1"/>
</dbReference>
<gene>
    <name evidence="7" type="ORF">I6H06_06770</name>
    <name evidence="8" type="ORF">NFI99_09945</name>
</gene>
<dbReference type="AlphaFoldDB" id="A0AAP9XZ18"/>
<dbReference type="Gene3D" id="3.30.1150.10">
    <property type="match status" value="1"/>
</dbReference>
<keyword evidence="10" id="KW-1185">Reference proteome</keyword>
<proteinExistence type="predicted"/>
<evidence type="ECO:0000313" key="10">
    <source>
        <dbReference type="Proteomes" id="UP001056386"/>
    </source>
</evidence>
<feature type="chain" id="PRO_5042896022" evidence="5">
    <location>
        <begin position="34"/>
        <end position="379"/>
    </location>
</feature>
<keyword evidence="4" id="KW-0472">Membrane</keyword>
<dbReference type="EMBL" id="CP065600">
    <property type="protein sequence ID" value="QPQ89355.1"/>
    <property type="molecule type" value="Genomic_DNA"/>
</dbReference>
<dbReference type="InterPro" id="IPR006260">
    <property type="entry name" value="TonB/TolA_C"/>
</dbReference>
<evidence type="ECO:0000313" key="8">
    <source>
        <dbReference type="EMBL" id="USS42512.1"/>
    </source>
</evidence>
<feature type="domain" description="TonB C-terminal" evidence="6">
    <location>
        <begin position="291"/>
        <end position="379"/>
    </location>
</feature>
<evidence type="ECO:0000259" key="6">
    <source>
        <dbReference type="PROSITE" id="PS52015"/>
    </source>
</evidence>
<dbReference type="Proteomes" id="UP000594892">
    <property type="component" value="Chromosome 1"/>
</dbReference>
<evidence type="ECO:0000256" key="3">
    <source>
        <dbReference type="ARBA" id="ARBA00022989"/>
    </source>
</evidence>
<evidence type="ECO:0000256" key="1">
    <source>
        <dbReference type="ARBA" id="ARBA00004167"/>
    </source>
</evidence>
<feature type="signal peptide" evidence="5">
    <location>
        <begin position="1"/>
        <end position="33"/>
    </location>
</feature>
<dbReference type="SUPFAM" id="SSF74653">
    <property type="entry name" value="TolA/TonB C-terminal domain"/>
    <property type="match status" value="1"/>
</dbReference>
<dbReference type="GeneID" id="45694062"/>
<reference evidence="8" key="2">
    <citation type="submission" date="2022-06" db="EMBL/GenBank/DDBJ databases">
        <title>Draft genome sequence of Burkholderia glumae strain GR20004 isolated from rice panicle showing bacterial panicle blight.</title>
        <authorList>
            <person name="Choi S.Y."/>
            <person name="Lee Y.H."/>
        </authorList>
    </citation>
    <scope>NUCLEOTIDE SEQUENCE</scope>
    <source>
        <strain evidence="8">GR20004</strain>
    </source>
</reference>
<comment type="subcellular location">
    <subcellularLocation>
        <location evidence="1">Membrane</location>
        <topology evidence="1">Single-pass membrane protein</topology>
    </subcellularLocation>
</comment>
<dbReference type="GO" id="GO:0055085">
    <property type="term" value="P:transmembrane transport"/>
    <property type="evidence" value="ECO:0007669"/>
    <property type="project" value="InterPro"/>
</dbReference>
<keyword evidence="5" id="KW-0732">Signal</keyword>
<protein>
    <submittedName>
        <fullName evidence="7">TonB C-terminal domain-containing protein</fullName>
    </submittedName>
</protein>
<dbReference type="InterPro" id="IPR037682">
    <property type="entry name" value="TonB_C"/>
</dbReference>
<dbReference type="Pfam" id="PF13103">
    <property type="entry name" value="TonB_2"/>
    <property type="match status" value="1"/>
</dbReference>
<accession>A0AAP9XZ18</accession>
<evidence type="ECO:0000313" key="7">
    <source>
        <dbReference type="EMBL" id="QPQ89355.1"/>
    </source>
</evidence>
<reference evidence="7 9" key="1">
    <citation type="submission" date="2020-12" db="EMBL/GenBank/DDBJ databases">
        <title>FDA dAtabase for Regulatory Grade micrObial Sequences (FDA-ARGOS): Supporting development and validation of Infectious Disease Dx tests.</title>
        <authorList>
            <person name="Minogue T."/>
            <person name="Wolcott M."/>
            <person name="Wasieloski L."/>
            <person name="Aguilar W."/>
            <person name="Moore D."/>
            <person name="Jaissle J."/>
            <person name="Tallon L."/>
            <person name="Sadzewicz L."/>
            <person name="Zhao X."/>
            <person name="Boylan J."/>
            <person name="Ott S."/>
            <person name="Bowen H."/>
            <person name="Vavikolanu K."/>
            <person name="Mehta A."/>
            <person name="Aluvathingal J."/>
            <person name="Nadendla S."/>
            <person name="Yan Y."/>
            <person name="Sichtig H."/>
        </authorList>
    </citation>
    <scope>NUCLEOTIDE SEQUENCE [LARGE SCALE GENOMIC DNA]</scope>
    <source>
        <strain evidence="7 9">FDAARGOS_949</strain>
    </source>
</reference>
<dbReference type="RefSeq" id="WP_015877917.1">
    <property type="nucleotide sequence ID" value="NZ_CP021075.1"/>
</dbReference>
<name>A0AAP9XZ18_BURGL</name>
<dbReference type="GO" id="GO:0016020">
    <property type="term" value="C:membrane"/>
    <property type="evidence" value="ECO:0007669"/>
    <property type="project" value="UniProtKB-SubCell"/>
</dbReference>
<evidence type="ECO:0000256" key="5">
    <source>
        <dbReference type="SAM" id="SignalP"/>
    </source>
</evidence>